<keyword evidence="4" id="KW-0539">Nucleus</keyword>
<organism evidence="6 7">
    <name type="scientific">Malassezia yamatoensis</name>
    <dbReference type="NCBI Taxonomy" id="253288"/>
    <lineage>
        <taxon>Eukaryota</taxon>
        <taxon>Fungi</taxon>
        <taxon>Dikarya</taxon>
        <taxon>Basidiomycota</taxon>
        <taxon>Ustilaginomycotina</taxon>
        <taxon>Malasseziomycetes</taxon>
        <taxon>Malasseziales</taxon>
        <taxon>Malasseziaceae</taxon>
        <taxon>Malassezia</taxon>
    </lineage>
</organism>
<dbReference type="GO" id="GO:0003713">
    <property type="term" value="F:transcription coactivator activity"/>
    <property type="evidence" value="ECO:0007669"/>
    <property type="project" value="TreeGrafter"/>
</dbReference>
<accession>A0AAJ5YTT6</accession>
<dbReference type="GO" id="GO:0000124">
    <property type="term" value="C:SAGA complex"/>
    <property type="evidence" value="ECO:0007669"/>
    <property type="project" value="TreeGrafter"/>
</dbReference>
<evidence type="ECO:0000256" key="2">
    <source>
        <dbReference type="ARBA" id="ARBA00023015"/>
    </source>
</evidence>
<evidence type="ECO:0000256" key="1">
    <source>
        <dbReference type="ARBA" id="ARBA00004123"/>
    </source>
</evidence>
<evidence type="ECO:0000313" key="7">
    <source>
        <dbReference type="Proteomes" id="UP001219567"/>
    </source>
</evidence>
<feature type="compositionally biased region" description="Basic and acidic residues" evidence="5">
    <location>
        <begin position="118"/>
        <end position="128"/>
    </location>
</feature>
<dbReference type="GO" id="GO:0006357">
    <property type="term" value="P:regulation of transcription by RNA polymerase II"/>
    <property type="evidence" value="ECO:0007669"/>
    <property type="project" value="TreeGrafter"/>
</dbReference>
<dbReference type="Pfam" id="PF12767">
    <property type="entry name" value="SAGA-Tad1"/>
    <property type="match status" value="1"/>
</dbReference>
<dbReference type="Proteomes" id="UP001219567">
    <property type="component" value="Chromosome 2"/>
</dbReference>
<keyword evidence="2" id="KW-0805">Transcription regulation</keyword>
<keyword evidence="7" id="KW-1185">Reference proteome</keyword>
<evidence type="ECO:0000256" key="3">
    <source>
        <dbReference type="ARBA" id="ARBA00023163"/>
    </source>
</evidence>
<protein>
    <recommendedName>
        <fullName evidence="8">Transcriptional coactivator HFI1/ADA1</fullName>
    </recommendedName>
</protein>
<evidence type="ECO:0000313" key="6">
    <source>
        <dbReference type="EMBL" id="WFC99098.1"/>
    </source>
</evidence>
<dbReference type="InterPro" id="IPR024738">
    <property type="entry name" value="Hfi1/Tada1"/>
</dbReference>
<dbReference type="GO" id="GO:0005634">
    <property type="term" value="C:nucleus"/>
    <property type="evidence" value="ECO:0007669"/>
    <property type="project" value="UniProtKB-SubCell"/>
</dbReference>
<sequence length="507" mass="56125">MAESGAQSRSTSARPRVAFDELSDSRSIKSRLLAALGPHAENYWVALGEFCTAAIDRAEFAARVERWLSDEHIPLHNALMLSMLSTASSSRYKAREGLGPTAAPTSSIQVPTGPFHQLENHPDFEHEPPINGSDKPSKKRLRHMYAGLSQRERTRLQHLPTSSRAGAHTAATVWAGAGAELLERKRKEDEKRKAVEERRRMREAVTAIGVVSWRTRAMQSAVHADSIRTKLSTTIQDACTRGIAAPQCAEMHELPDVHTLQDRMSFMAVEAGLQEGVHIQAAAMMLAALEDHLRNIISSALSRVRDKKRSNPSLNSYGRLKMPDMAALLDMSPHVVVEPLGQGALERLLAPDAQDMPDIRECKPSSIPWTQESVLARYAQECATTKIADSGVPPAPIDAKADVAMRIRQQLENQRDAVRNRVVIDQLAPLRMLDRPKLAEAIASHEDWATEAKRTSPTTALGQALTHHYQSGAQHHHHHAHPHPNHRHKDEFFEVVDPVALLGDLCD</sequence>
<gene>
    <name evidence="6" type="ORF">MYAM1_001836</name>
</gene>
<dbReference type="AlphaFoldDB" id="A0AAJ5YTT6"/>
<dbReference type="PANTHER" id="PTHR21277">
    <property type="entry name" value="TRANSCRIPTIONAL ADAPTER 1"/>
    <property type="match status" value="1"/>
</dbReference>
<reference evidence="6 7" key="1">
    <citation type="submission" date="2023-03" db="EMBL/GenBank/DDBJ databases">
        <title>Mating type loci evolution in Malassezia.</title>
        <authorList>
            <person name="Coelho M.A."/>
        </authorList>
    </citation>
    <scope>NUCLEOTIDE SEQUENCE [LARGE SCALE GENOMIC DNA]</scope>
    <source>
        <strain evidence="6 7">CBS 9725</strain>
    </source>
</reference>
<name>A0AAJ5YTT6_9BASI</name>
<evidence type="ECO:0000256" key="4">
    <source>
        <dbReference type="ARBA" id="ARBA00023242"/>
    </source>
</evidence>
<dbReference type="PANTHER" id="PTHR21277:SF5">
    <property type="entry name" value="TRANSCRIPTIONAL ADAPTER 1"/>
    <property type="match status" value="1"/>
</dbReference>
<keyword evidence="3" id="KW-0804">Transcription</keyword>
<comment type="subcellular location">
    <subcellularLocation>
        <location evidence="1">Nucleus</location>
    </subcellularLocation>
</comment>
<proteinExistence type="predicted"/>
<evidence type="ECO:0008006" key="8">
    <source>
        <dbReference type="Google" id="ProtNLM"/>
    </source>
</evidence>
<dbReference type="CDD" id="cd22933">
    <property type="entry name" value="HFD_HFI1"/>
    <property type="match status" value="1"/>
</dbReference>
<feature type="region of interest" description="Disordered" evidence="5">
    <location>
        <begin position="95"/>
        <end position="138"/>
    </location>
</feature>
<dbReference type="EMBL" id="CP119944">
    <property type="protein sequence ID" value="WFC99098.1"/>
    <property type="molecule type" value="Genomic_DNA"/>
</dbReference>
<evidence type="ECO:0000256" key="5">
    <source>
        <dbReference type="SAM" id="MobiDB-lite"/>
    </source>
</evidence>